<evidence type="ECO:0000313" key="8">
    <source>
        <dbReference type="EMBL" id="CAK9312759.1"/>
    </source>
</evidence>
<organism evidence="8 9">
    <name type="scientific">Citrullus colocynthis</name>
    <name type="common">colocynth</name>
    <dbReference type="NCBI Taxonomy" id="252529"/>
    <lineage>
        <taxon>Eukaryota</taxon>
        <taxon>Viridiplantae</taxon>
        <taxon>Streptophyta</taxon>
        <taxon>Embryophyta</taxon>
        <taxon>Tracheophyta</taxon>
        <taxon>Spermatophyta</taxon>
        <taxon>Magnoliopsida</taxon>
        <taxon>eudicotyledons</taxon>
        <taxon>Gunneridae</taxon>
        <taxon>Pentapetalae</taxon>
        <taxon>rosids</taxon>
        <taxon>fabids</taxon>
        <taxon>Cucurbitales</taxon>
        <taxon>Cucurbitaceae</taxon>
        <taxon>Benincaseae</taxon>
        <taxon>Citrullus</taxon>
    </lineage>
</organism>
<protein>
    <recommendedName>
        <fullName evidence="7">Major facilitator superfamily (MFS) profile domain-containing protein</fullName>
    </recommendedName>
</protein>
<dbReference type="InterPro" id="IPR036259">
    <property type="entry name" value="MFS_trans_sf"/>
</dbReference>
<feature type="transmembrane region" description="Helical" evidence="6">
    <location>
        <begin position="77"/>
        <end position="95"/>
    </location>
</feature>
<proteinExistence type="predicted"/>
<evidence type="ECO:0000256" key="2">
    <source>
        <dbReference type="ARBA" id="ARBA00022448"/>
    </source>
</evidence>
<dbReference type="InterPro" id="IPR020846">
    <property type="entry name" value="MFS_dom"/>
</dbReference>
<dbReference type="PANTHER" id="PTHR23504:SF1">
    <property type="entry name" value="GH21943P-RELATED"/>
    <property type="match status" value="1"/>
</dbReference>
<keyword evidence="5 6" id="KW-0472">Membrane</keyword>
<feature type="transmembrane region" description="Helical" evidence="6">
    <location>
        <begin position="101"/>
        <end position="128"/>
    </location>
</feature>
<comment type="subcellular location">
    <subcellularLocation>
        <location evidence="1">Membrane</location>
        <topology evidence="1">Multi-pass membrane protein</topology>
    </subcellularLocation>
</comment>
<evidence type="ECO:0000256" key="6">
    <source>
        <dbReference type="SAM" id="Phobius"/>
    </source>
</evidence>
<evidence type="ECO:0000256" key="3">
    <source>
        <dbReference type="ARBA" id="ARBA00022692"/>
    </source>
</evidence>
<feature type="transmembrane region" description="Helical" evidence="6">
    <location>
        <begin position="42"/>
        <end position="65"/>
    </location>
</feature>
<dbReference type="InterPro" id="IPR011701">
    <property type="entry name" value="MFS"/>
</dbReference>
<dbReference type="PANTHER" id="PTHR23504">
    <property type="entry name" value="MAJOR FACILITATOR SUPERFAMILY DOMAIN-CONTAINING PROTEIN 10"/>
    <property type="match status" value="1"/>
</dbReference>
<keyword evidence="4 6" id="KW-1133">Transmembrane helix</keyword>
<feature type="domain" description="Major facilitator superfamily (MFS) profile" evidence="7">
    <location>
        <begin position="1"/>
        <end position="425"/>
    </location>
</feature>
<feature type="transmembrane region" description="Helical" evidence="6">
    <location>
        <begin position="367"/>
        <end position="390"/>
    </location>
</feature>
<name>A0ABP0XX77_9ROSI</name>
<dbReference type="CDD" id="cd17330">
    <property type="entry name" value="MFS_SLC46_TetA_like"/>
    <property type="match status" value="1"/>
</dbReference>
<feature type="transmembrane region" description="Helical" evidence="6">
    <location>
        <begin position="396"/>
        <end position="415"/>
    </location>
</feature>
<sequence length="434" mass="46597">MAFFLKPASSIFLYSFATMTAFPAITDVTMSALCPGQDECSLAIYFTGFQQVVSGIGALLMLPLLGNLSDKFGRKTILTIPLLLTIIPLGILGYGRSTDLFYIYFVFKCATSMVCEGSVQCLAVAYAADNVPEHQRASAFAMLSAIISSASVCGTLCARFLSIPTTFQAAAATAAVAAVYMRLFLTDSAADCNLSAPLLSPENVESVSLDPISFKKDKYATTLPSLTDLFSLLKTSLTFSQLAVVAFFSNLADVGHHASIMYYLKAKFHFDKDRIADLMVISGVASTISQILLMPILVPVLGENRLLSVGVFFNCIHMLLHSLAWSEWVSYVAAMFSVLYIFWQPCLQSIVSKQVGASEQGKAQGCISGISSFANVVSPFVFSPLAALFLSDNAPFHFPGFSIMCAGSAAMIAFVQSMMIRGPTKACISSHVEA</sequence>
<evidence type="ECO:0000259" key="7">
    <source>
        <dbReference type="PROSITE" id="PS50850"/>
    </source>
</evidence>
<dbReference type="EMBL" id="OZ021745">
    <property type="protein sequence ID" value="CAK9312759.1"/>
    <property type="molecule type" value="Genomic_DNA"/>
</dbReference>
<accession>A0ABP0XX77</accession>
<feature type="transmembrane region" description="Helical" evidence="6">
    <location>
        <begin position="328"/>
        <end position="347"/>
    </location>
</feature>
<evidence type="ECO:0000313" key="9">
    <source>
        <dbReference type="Proteomes" id="UP001642487"/>
    </source>
</evidence>
<gene>
    <name evidence="8" type="ORF">CITCOLO1_LOCUS4466</name>
</gene>
<feature type="transmembrane region" description="Helical" evidence="6">
    <location>
        <begin position="275"/>
        <end position="298"/>
    </location>
</feature>
<dbReference type="SUPFAM" id="SSF103473">
    <property type="entry name" value="MFS general substrate transporter"/>
    <property type="match status" value="1"/>
</dbReference>
<dbReference type="Gene3D" id="1.20.1250.20">
    <property type="entry name" value="MFS general substrate transporter like domains"/>
    <property type="match status" value="1"/>
</dbReference>
<evidence type="ECO:0000256" key="4">
    <source>
        <dbReference type="ARBA" id="ARBA00022989"/>
    </source>
</evidence>
<dbReference type="Proteomes" id="UP001642487">
    <property type="component" value="Chromosome 11"/>
</dbReference>
<keyword evidence="3 6" id="KW-0812">Transmembrane</keyword>
<keyword evidence="9" id="KW-1185">Reference proteome</keyword>
<reference evidence="8 9" key="1">
    <citation type="submission" date="2024-03" db="EMBL/GenBank/DDBJ databases">
        <authorList>
            <person name="Gkanogiannis A."/>
            <person name="Becerra Lopez-Lavalle L."/>
        </authorList>
    </citation>
    <scope>NUCLEOTIDE SEQUENCE [LARGE SCALE GENOMIC DNA]</scope>
</reference>
<dbReference type="PROSITE" id="PS50850">
    <property type="entry name" value="MFS"/>
    <property type="match status" value="1"/>
</dbReference>
<keyword evidence="2" id="KW-0813">Transport</keyword>
<feature type="transmembrane region" description="Helical" evidence="6">
    <location>
        <begin position="140"/>
        <end position="161"/>
    </location>
</feature>
<evidence type="ECO:0000256" key="1">
    <source>
        <dbReference type="ARBA" id="ARBA00004141"/>
    </source>
</evidence>
<evidence type="ECO:0000256" key="5">
    <source>
        <dbReference type="ARBA" id="ARBA00023136"/>
    </source>
</evidence>
<dbReference type="Pfam" id="PF07690">
    <property type="entry name" value="MFS_1"/>
    <property type="match status" value="1"/>
</dbReference>